<proteinExistence type="predicted"/>
<evidence type="ECO:0000313" key="3">
    <source>
        <dbReference type="Proteomes" id="UP000037084"/>
    </source>
</evidence>
<keyword evidence="1" id="KW-0812">Transmembrane</keyword>
<comment type="caution">
    <text evidence="2">The sequence shown here is derived from an EMBL/GenBank/DDBJ whole genome shotgun (WGS) entry which is preliminary data.</text>
</comment>
<keyword evidence="1" id="KW-0472">Membrane</keyword>
<name>A0A0L8N113_STRVG</name>
<dbReference type="PATRIC" id="fig|1961.12.peg.1850"/>
<evidence type="ECO:0000256" key="1">
    <source>
        <dbReference type="SAM" id="Phobius"/>
    </source>
</evidence>
<dbReference type="Proteomes" id="UP000037084">
    <property type="component" value="Unassembled WGS sequence"/>
</dbReference>
<organism evidence="2 3">
    <name type="scientific">Streptomyces virginiae</name>
    <name type="common">Streptomyces cinnamonensis</name>
    <dbReference type="NCBI Taxonomy" id="1961"/>
    <lineage>
        <taxon>Bacteria</taxon>
        <taxon>Bacillati</taxon>
        <taxon>Actinomycetota</taxon>
        <taxon>Actinomycetes</taxon>
        <taxon>Kitasatosporales</taxon>
        <taxon>Streptomycetaceae</taxon>
        <taxon>Streptomyces</taxon>
    </lineage>
</organism>
<feature type="transmembrane region" description="Helical" evidence="1">
    <location>
        <begin position="12"/>
        <end position="35"/>
    </location>
</feature>
<reference evidence="3" key="1">
    <citation type="submission" date="2015-07" db="EMBL/GenBank/DDBJ databases">
        <authorList>
            <consortium name="Consortium for Microbial Forensics and Genomics (microFORGE)"/>
            <person name="Knight B.M."/>
            <person name="Roberts D.P."/>
            <person name="Lin D."/>
            <person name="Hari K."/>
            <person name="Fletcher J."/>
            <person name="Melcher U."/>
            <person name="Blagden T."/>
            <person name="Winegar R.A."/>
        </authorList>
    </citation>
    <scope>NUCLEOTIDE SEQUENCE [LARGE SCALE GENOMIC DNA]</scope>
    <source>
        <strain evidence="3">NRRL B-1447</strain>
    </source>
</reference>
<protein>
    <submittedName>
        <fullName evidence="2">Uncharacterized protein</fullName>
    </submittedName>
</protein>
<dbReference type="EMBL" id="LGUV01000053">
    <property type="protein sequence ID" value="KOG56369.1"/>
    <property type="molecule type" value="Genomic_DNA"/>
</dbReference>
<evidence type="ECO:0000313" key="2">
    <source>
        <dbReference type="EMBL" id="KOG56369.1"/>
    </source>
</evidence>
<sequence>MGLGFRPAGVVLDVGVVVMVSVGGAAGWGQVWWWARLTYQLDSLRLTTRGNGRSRWAGKGRWWISVRVWSQAAVRRSG</sequence>
<keyword evidence="1" id="KW-1133">Transmembrane helix</keyword>
<gene>
    <name evidence="2" type="ORF">ADK75_08055</name>
</gene>
<dbReference type="AlphaFoldDB" id="A0A0L8N113"/>
<accession>A0A0L8N113</accession>